<accession>O27714</accession>
<dbReference type="CDD" id="cd06091">
    <property type="entry name" value="KOW_NusG"/>
    <property type="match status" value="1"/>
</dbReference>
<dbReference type="InParanoid" id="O27714"/>
<dbReference type="Pfam" id="PF00467">
    <property type="entry name" value="KOW"/>
    <property type="match status" value="1"/>
</dbReference>
<proteinExistence type="inferred from homology"/>
<dbReference type="InterPro" id="IPR014722">
    <property type="entry name" value="Rib_uL2_dom2"/>
</dbReference>
<dbReference type="GO" id="GO:0006354">
    <property type="term" value="P:DNA-templated transcription elongation"/>
    <property type="evidence" value="ECO:0007669"/>
    <property type="project" value="InterPro"/>
</dbReference>
<comment type="function">
    <text evidence="4">Stimulates transcription elongation.</text>
</comment>
<comment type="similarity">
    <text evidence="1">Belongs to the SPT5 family.</text>
</comment>
<dbReference type="HOGENOM" id="CLU_113589_0_0_2"/>
<name>O27714_METTH</name>
<organism evidence="8 9">
    <name type="scientific">Methanothermobacter thermautotrophicus (strain ATCC 29096 / DSM 1053 / JCM 10044 / NBRC 100330 / Delta H)</name>
    <name type="common">Methanobacterium thermoautotrophicum</name>
    <dbReference type="NCBI Taxonomy" id="187420"/>
    <lineage>
        <taxon>Archaea</taxon>
        <taxon>Methanobacteriati</taxon>
        <taxon>Methanobacteriota</taxon>
        <taxon>Methanomada group</taxon>
        <taxon>Methanobacteria</taxon>
        <taxon>Methanobacteriales</taxon>
        <taxon>Methanobacteriaceae</taxon>
        <taxon>Methanothermobacter</taxon>
    </lineage>
</organism>
<dbReference type="InterPro" id="IPR005824">
    <property type="entry name" value="KOW"/>
</dbReference>
<evidence type="ECO:0000256" key="1">
    <source>
        <dbReference type="ARBA" id="ARBA00006956"/>
    </source>
</evidence>
<evidence type="ECO:0000256" key="4">
    <source>
        <dbReference type="HAMAP-Rule" id="MF_00950"/>
    </source>
</evidence>
<keyword evidence="2 4" id="KW-0805">Transcription regulation</keyword>
<dbReference type="PATRIC" id="fig|187420.15.peg.1638"/>
<dbReference type="Gene3D" id="3.30.70.940">
    <property type="entry name" value="NusG, N-terminal domain"/>
    <property type="match status" value="1"/>
</dbReference>
<dbReference type="NCBIfam" id="TIGR00405">
    <property type="entry name" value="KOW_elon_Spt5"/>
    <property type="match status" value="1"/>
</dbReference>
<evidence type="ECO:0000256" key="5">
    <source>
        <dbReference type="NCBIfam" id="TIGR00405"/>
    </source>
</evidence>
<dbReference type="GO" id="GO:0003746">
    <property type="term" value="F:translation elongation factor activity"/>
    <property type="evidence" value="ECO:0007669"/>
    <property type="project" value="InterPro"/>
</dbReference>
<dbReference type="Pfam" id="PF03439">
    <property type="entry name" value="Spt5-NGN"/>
    <property type="match status" value="1"/>
</dbReference>
<dbReference type="PaxDb" id="187420-MTH_1678"/>
<dbReference type="InterPro" id="IPR008991">
    <property type="entry name" value="Translation_prot_SH3-like_sf"/>
</dbReference>
<evidence type="ECO:0000256" key="3">
    <source>
        <dbReference type="ARBA" id="ARBA00023163"/>
    </source>
</evidence>
<dbReference type="Proteomes" id="UP000005223">
    <property type="component" value="Chromosome"/>
</dbReference>
<reference evidence="8 9" key="1">
    <citation type="journal article" date="1997" name="J. Bacteriol.">
        <title>Complete genome sequence of Methanobacterium thermoautotrophicum deltaH: functional analysis and comparative genomics.</title>
        <authorList>
            <person name="Smith D.R."/>
            <person name="Doucette-Stamm L.A."/>
            <person name="Deloughery C."/>
            <person name="Lee H.-M."/>
            <person name="Dubois J."/>
            <person name="Aldredge T."/>
            <person name="Bashirzadeh R."/>
            <person name="Blakely D."/>
            <person name="Cook R."/>
            <person name="Gilbert K."/>
            <person name="Harrison D."/>
            <person name="Hoang L."/>
            <person name="Keagle P."/>
            <person name="Lumm W."/>
            <person name="Pothier B."/>
            <person name="Qiu D."/>
            <person name="Spadafora R."/>
            <person name="Vicare R."/>
            <person name="Wang Y."/>
            <person name="Wierzbowski J."/>
            <person name="Gibson R."/>
            <person name="Jiwani N."/>
            <person name="Caruso A."/>
            <person name="Bush D."/>
            <person name="Safer H."/>
            <person name="Patwell D."/>
            <person name="Prabhakar S."/>
            <person name="McDougall S."/>
            <person name="Shimer G."/>
            <person name="Goyal A."/>
            <person name="Pietrovski S."/>
            <person name="Church G.M."/>
            <person name="Daniels C.J."/>
            <person name="Mao J.-i."/>
            <person name="Rice P."/>
            <person name="Nolling J."/>
            <person name="Reeve J.N."/>
        </authorList>
    </citation>
    <scope>NUCLEOTIDE SEQUENCE [LARGE SCALE GENOMIC DNA]</scope>
    <source>
        <strain evidence="9">ATCC 29096 / DSM 1053 / JCM 10044 / NBRC 100330 / Delta H</strain>
    </source>
</reference>
<dbReference type="KEGG" id="mth:MTH_1678"/>
<dbReference type="InterPro" id="IPR011590">
    <property type="entry name" value="Spt5_arc"/>
</dbReference>
<feature type="domain" description="KOW" evidence="7">
    <location>
        <begin position="110"/>
        <end position="137"/>
    </location>
</feature>
<dbReference type="STRING" id="187420.MTH_1678"/>
<dbReference type="InterPro" id="IPR036735">
    <property type="entry name" value="NGN_dom_sf"/>
</dbReference>
<dbReference type="SUPFAM" id="SSF50104">
    <property type="entry name" value="Translation proteins SH3-like domain"/>
    <property type="match status" value="1"/>
</dbReference>
<dbReference type="PIR" id="C69091">
    <property type="entry name" value="C69091"/>
</dbReference>
<dbReference type="HAMAP" id="MF_00950">
    <property type="entry name" value="Spt5_arch"/>
    <property type="match status" value="1"/>
</dbReference>
<dbReference type="FunCoup" id="O27714">
    <property type="interactions" value="1"/>
</dbReference>
<comment type="similarity">
    <text evidence="4">Belongs to the archaeal Spt5 family.</text>
</comment>
<dbReference type="EnsemblBacteria" id="AAB86150">
    <property type="protein sequence ID" value="AAB86150"/>
    <property type="gene ID" value="MTH_1678"/>
</dbReference>
<dbReference type="SMART" id="SM00739">
    <property type="entry name" value="KOW"/>
    <property type="match status" value="1"/>
</dbReference>
<evidence type="ECO:0000259" key="6">
    <source>
        <dbReference type="SMART" id="SM00738"/>
    </source>
</evidence>
<keyword evidence="9" id="KW-1185">Reference proteome</keyword>
<gene>
    <name evidence="4" type="primary">spt5</name>
    <name evidence="8" type="ordered locus">MTH_1678</name>
</gene>
<dbReference type="CDD" id="cd09887">
    <property type="entry name" value="NGN_Arch"/>
    <property type="match status" value="1"/>
</dbReference>
<dbReference type="AlphaFoldDB" id="O27714"/>
<dbReference type="InterPro" id="IPR005100">
    <property type="entry name" value="NGN-domain"/>
</dbReference>
<evidence type="ECO:0000313" key="9">
    <source>
        <dbReference type="Proteomes" id="UP000005223"/>
    </source>
</evidence>
<keyword evidence="3 4" id="KW-0804">Transcription</keyword>
<sequence length="169" mass="18991">MNYIYEVVFLMEDSKNSIYALKTSVGQEKNVARMLARKVRDSGIEINAILVPESLRGYILVESSSKIDMRNPAIRVPHLRGVVESKTEGEAEIDFEEVKRFLKPEPIISSIKKGSIVELISGPFKGERAKVIRIDESREEVVLELIEAAVPIPVTVKGDQIRIIQKEAD</sequence>
<dbReference type="GO" id="GO:0006355">
    <property type="term" value="P:regulation of DNA-templated transcription"/>
    <property type="evidence" value="ECO:0007669"/>
    <property type="project" value="UniProtKB-UniRule"/>
</dbReference>
<evidence type="ECO:0000313" key="8">
    <source>
        <dbReference type="EMBL" id="AAB86150.1"/>
    </source>
</evidence>
<evidence type="ECO:0000259" key="7">
    <source>
        <dbReference type="SMART" id="SM00739"/>
    </source>
</evidence>
<dbReference type="Gene3D" id="2.30.30.30">
    <property type="match status" value="1"/>
</dbReference>
<comment type="subunit">
    <text evidence="4">Heterodimer composed of Spt4 and Spt5. Interacts with RNA polymerase (RNAP).</text>
</comment>
<feature type="domain" description="NusG-like N-terminal" evidence="6">
    <location>
        <begin position="15"/>
        <end position="105"/>
    </location>
</feature>
<dbReference type="SMART" id="SM00738">
    <property type="entry name" value="NGN"/>
    <property type="match status" value="1"/>
</dbReference>
<protein>
    <recommendedName>
        <fullName evidence="4 5">Transcription elongation factor Spt5</fullName>
    </recommendedName>
</protein>
<evidence type="ECO:0000256" key="2">
    <source>
        <dbReference type="ARBA" id="ARBA00023015"/>
    </source>
</evidence>
<dbReference type="InterPro" id="IPR006645">
    <property type="entry name" value="NGN-like_dom"/>
</dbReference>
<dbReference type="EMBL" id="AE000666">
    <property type="protein sequence ID" value="AAB86150.1"/>
    <property type="molecule type" value="Genomic_DNA"/>
</dbReference>